<feature type="transmembrane region" description="Helical" evidence="7">
    <location>
        <begin position="72"/>
        <end position="94"/>
    </location>
</feature>
<feature type="transmembrane region" description="Helical" evidence="7">
    <location>
        <begin position="219"/>
        <end position="242"/>
    </location>
</feature>
<evidence type="ECO:0000256" key="4">
    <source>
        <dbReference type="ARBA" id="ARBA00022692"/>
    </source>
</evidence>
<dbReference type="Gene3D" id="1.10.3730.20">
    <property type="match status" value="1"/>
</dbReference>
<feature type="transmembrane region" description="Helical" evidence="7">
    <location>
        <begin position="43"/>
        <end position="60"/>
    </location>
</feature>
<dbReference type="SUPFAM" id="SSF103481">
    <property type="entry name" value="Multidrug resistance efflux transporter EmrE"/>
    <property type="match status" value="2"/>
</dbReference>
<dbReference type="EMBL" id="BMOK01000010">
    <property type="protein sequence ID" value="GGL59084.1"/>
    <property type="molecule type" value="Genomic_DNA"/>
</dbReference>
<feature type="transmembrane region" description="Helical" evidence="7">
    <location>
        <begin position="279"/>
        <end position="301"/>
    </location>
</feature>
<feature type="transmembrane region" description="Helical" evidence="7">
    <location>
        <begin position="100"/>
        <end position="118"/>
    </location>
</feature>
<dbReference type="RefSeq" id="WP_229727595.1">
    <property type="nucleotide sequence ID" value="NZ_BMOK01000010.1"/>
</dbReference>
<dbReference type="InterPro" id="IPR000620">
    <property type="entry name" value="EamA_dom"/>
</dbReference>
<protein>
    <submittedName>
        <fullName evidence="9">Transporter</fullName>
    </submittedName>
</protein>
<reference evidence="9" key="1">
    <citation type="journal article" date="2014" name="Int. J. Syst. Evol. Microbiol.">
        <title>Complete genome sequence of Corynebacterium casei LMG S-19264T (=DSM 44701T), isolated from a smear-ripened cheese.</title>
        <authorList>
            <consortium name="US DOE Joint Genome Institute (JGI-PGF)"/>
            <person name="Walter F."/>
            <person name="Albersmeier A."/>
            <person name="Kalinowski J."/>
            <person name="Ruckert C."/>
        </authorList>
    </citation>
    <scope>NUCLEOTIDE SEQUENCE</scope>
    <source>
        <strain evidence="9">JCM 15325</strain>
    </source>
</reference>
<comment type="caution">
    <text evidence="9">The sequence shown here is derived from an EMBL/GenBank/DDBJ whole genome shotgun (WGS) entry which is preliminary data.</text>
</comment>
<keyword evidence="4 7" id="KW-0812">Transmembrane</keyword>
<dbReference type="Pfam" id="PF00892">
    <property type="entry name" value="EamA"/>
    <property type="match status" value="2"/>
</dbReference>
<evidence type="ECO:0000256" key="7">
    <source>
        <dbReference type="SAM" id="Phobius"/>
    </source>
</evidence>
<feature type="transmembrane region" description="Helical" evidence="7">
    <location>
        <begin position="7"/>
        <end position="31"/>
    </location>
</feature>
<sequence length="313" mass="35197">MIFSRRFFAYLSAVLFSTIIGFSFMFVKLALRYTSPLDVLADRFTLAFLFSMIILLAAGIRLSIHLRDVLRFLPISLLNPCFYFLTQALGLTSLPATEAGIIQALLPIFTLLLAAFLLKEKTNGIQKFSIVLSVSGVLFIFLMMGGHLGEARWLGILLFILSTLSYAGYNVLARAMTQKYRMIDMTYIMIFIGFISFNFMALINHLIQGTLSQYVQPFFHPLFFISVLYLGVFASFITFFLSNFALSEIQASKFGAFTNLTTIISIFSGAVFLNENLYYYHYVGAVLVILGVIGVNIFSVIRESETANPKNQL</sequence>
<dbReference type="PANTHER" id="PTHR32322:SF18">
    <property type="entry name" value="S-ADENOSYLMETHIONINE_S-ADENOSYLHOMOCYSTEINE TRANSPORTER"/>
    <property type="match status" value="1"/>
</dbReference>
<feature type="domain" description="EamA" evidence="8">
    <location>
        <begin position="8"/>
        <end position="141"/>
    </location>
</feature>
<feature type="transmembrane region" description="Helical" evidence="7">
    <location>
        <begin position="130"/>
        <end position="148"/>
    </location>
</feature>
<dbReference type="InterPro" id="IPR050638">
    <property type="entry name" value="AA-Vitamin_Transporters"/>
</dbReference>
<evidence type="ECO:0000259" key="8">
    <source>
        <dbReference type="Pfam" id="PF00892"/>
    </source>
</evidence>
<dbReference type="Proteomes" id="UP000654670">
    <property type="component" value="Unassembled WGS sequence"/>
</dbReference>
<dbReference type="AlphaFoldDB" id="A0A917W3D6"/>
<feature type="transmembrane region" description="Helical" evidence="7">
    <location>
        <begin position="154"/>
        <end position="173"/>
    </location>
</feature>
<evidence type="ECO:0000256" key="3">
    <source>
        <dbReference type="ARBA" id="ARBA00022475"/>
    </source>
</evidence>
<evidence type="ECO:0000256" key="6">
    <source>
        <dbReference type="ARBA" id="ARBA00023136"/>
    </source>
</evidence>
<feature type="transmembrane region" description="Helical" evidence="7">
    <location>
        <begin position="254"/>
        <end position="273"/>
    </location>
</feature>
<dbReference type="GO" id="GO:0005886">
    <property type="term" value="C:plasma membrane"/>
    <property type="evidence" value="ECO:0007669"/>
    <property type="project" value="UniProtKB-SubCell"/>
</dbReference>
<keyword evidence="5 7" id="KW-1133">Transmembrane helix</keyword>
<comment type="similarity">
    <text evidence="2">Belongs to the EamA transporter family.</text>
</comment>
<gene>
    <name evidence="9" type="ORF">GCM10007968_23830</name>
</gene>
<accession>A0A917W3D6</accession>
<feature type="transmembrane region" description="Helical" evidence="7">
    <location>
        <begin position="185"/>
        <end position="207"/>
    </location>
</feature>
<comment type="subcellular location">
    <subcellularLocation>
        <location evidence="1">Cell membrane</location>
        <topology evidence="1">Multi-pass membrane protein</topology>
    </subcellularLocation>
</comment>
<evidence type="ECO:0000256" key="2">
    <source>
        <dbReference type="ARBA" id="ARBA00007362"/>
    </source>
</evidence>
<reference evidence="9" key="2">
    <citation type="submission" date="2020-09" db="EMBL/GenBank/DDBJ databases">
        <authorList>
            <person name="Sun Q."/>
            <person name="Ohkuma M."/>
        </authorList>
    </citation>
    <scope>NUCLEOTIDE SEQUENCE</scope>
    <source>
        <strain evidence="9">JCM 15325</strain>
    </source>
</reference>
<evidence type="ECO:0000256" key="5">
    <source>
        <dbReference type="ARBA" id="ARBA00022989"/>
    </source>
</evidence>
<dbReference type="PANTHER" id="PTHR32322">
    <property type="entry name" value="INNER MEMBRANE TRANSPORTER"/>
    <property type="match status" value="1"/>
</dbReference>
<evidence type="ECO:0000313" key="10">
    <source>
        <dbReference type="Proteomes" id="UP000654670"/>
    </source>
</evidence>
<keyword evidence="6 7" id="KW-0472">Membrane</keyword>
<keyword evidence="3" id="KW-1003">Cell membrane</keyword>
<evidence type="ECO:0000313" key="9">
    <source>
        <dbReference type="EMBL" id="GGL59084.1"/>
    </source>
</evidence>
<organism evidence="9 10">
    <name type="scientific">Sporolactobacillus putidus</name>
    <dbReference type="NCBI Taxonomy" id="492735"/>
    <lineage>
        <taxon>Bacteria</taxon>
        <taxon>Bacillati</taxon>
        <taxon>Bacillota</taxon>
        <taxon>Bacilli</taxon>
        <taxon>Bacillales</taxon>
        <taxon>Sporolactobacillaceae</taxon>
        <taxon>Sporolactobacillus</taxon>
    </lineage>
</organism>
<keyword evidence="10" id="KW-1185">Reference proteome</keyword>
<evidence type="ECO:0000256" key="1">
    <source>
        <dbReference type="ARBA" id="ARBA00004651"/>
    </source>
</evidence>
<name>A0A917W3D6_9BACL</name>
<proteinExistence type="inferred from homology"/>
<feature type="domain" description="EamA" evidence="8">
    <location>
        <begin position="154"/>
        <end position="296"/>
    </location>
</feature>
<dbReference type="InterPro" id="IPR037185">
    <property type="entry name" value="EmrE-like"/>
</dbReference>